<comment type="caution">
    <text evidence="2">The sequence shown here is derived from an EMBL/GenBank/DDBJ whole genome shotgun (WGS) entry which is preliminary data.</text>
</comment>
<feature type="transmembrane region" description="Helical" evidence="1">
    <location>
        <begin position="12"/>
        <end position="31"/>
    </location>
</feature>
<keyword evidence="3" id="KW-1185">Reference proteome</keyword>
<feature type="transmembrane region" description="Helical" evidence="1">
    <location>
        <begin position="166"/>
        <end position="185"/>
    </location>
</feature>
<proteinExistence type="predicted"/>
<dbReference type="AlphaFoldDB" id="A0A0P6XC00"/>
<dbReference type="OrthoDB" id="2067652at2"/>
<dbReference type="RefSeq" id="WP_061914375.1">
    <property type="nucleotide sequence ID" value="NZ_DF967971.1"/>
</dbReference>
<name>A0A0P6XC00_9CHLR</name>
<evidence type="ECO:0000256" key="1">
    <source>
        <dbReference type="SAM" id="Phobius"/>
    </source>
</evidence>
<accession>A0A0P6XC00</accession>
<keyword evidence="1" id="KW-0812">Transmembrane</keyword>
<organism evidence="2 3">
    <name type="scientific">Bellilinea caldifistulae</name>
    <dbReference type="NCBI Taxonomy" id="360411"/>
    <lineage>
        <taxon>Bacteria</taxon>
        <taxon>Bacillati</taxon>
        <taxon>Chloroflexota</taxon>
        <taxon>Anaerolineae</taxon>
        <taxon>Anaerolineales</taxon>
        <taxon>Anaerolineaceae</taxon>
        <taxon>Bellilinea</taxon>
    </lineage>
</organism>
<evidence type="ECO:0000313" key="3">
    <source>
        <dbReference type="Proteomes" id="UP000050514"/>
    </source>
</evidence>
<feature type="transmembrane region" description="Helical" evidence="1">
    <location>
        <begin position="235"/>
        <end position="258"/>
    </location>
</feature>
<keyword evidence="1" id="KW-0472">Membrane</keyword>
<feature type="transmembrane region" description="Helical" evidence="1">
    <location>
        <begin position="197"/>
        <end position="223"/>
    </location>
</feature>
<protein>
    <recommendedName>
        <fullName evidence="4">ABC transporter permease</fullName>
    </recommendedName>
</protein>
<gene>
    <name evidence="2" type="ORF">AC812_02760</name>
</gene>
<sequence length="267" mass="29667">MLREEINRAFLSRSFFFAVVLGLLALAYGYVDYMSGPSDPEYLARLPPFYNNAYDAVIWAQKGLIGLIVPLIAVLPFADSFAHDRGLGYLRLVLSRTTYRCYLSAKYAISFLSGGLAVSLPMLLYFAFTNLVLPRGLNPDPFEQRVLSMPEALGPFGALYKSAPDLYILSLIALSFLFGATYAIFGLSLSALTDNRYIVLATPFVLYNIVHYGLAILGIPAWSPVSAFVPHWLNHITWLNVLTNLGGVFLISTVLYFVMAHKVKSRI</sequence>
<dbReference type="Proteomes" id="UP000050514">
    <property type="component" value="Unassembled WGS sequence"/>
</dbReference>
<feature type="transmembrane region" description="Helical" evidence="1">
    <location>
        <begin position="64"/>
        <end position="82"/>
    </location>
</feature>
<reference evidence="2 3" key="1">
    <citation type="submission" date="2015-07" db="EMBL/GenBank/DDBJ databases">
        <title>Draft genome of Bellilinea caldifistulae DSM 17877.</title>
        <authorList>
            <person name="Hemp J."/>
            <person name="Ward L.M."/>
            <person name="Pace L.A."/>
            <person name="Fischer W.W."/>
        </authorList>
    </citation>
    <scope>NUCLEOTIDE SEQUENCE [LARGE SCALE GENOMIC DNA]</scope>
    <source>
        <strain evidence="2 3">GOMI-1</strain>
    </source>
</reference>
<dbReference type="STRING" id="360411.AC812_02760"/>
<evidence type="ECO:0008006" key="4">
    <source>
        <dbReference type="Google" id="ProtNLM"/>
    </source>
</evidence>
<dbReference type="EMBL" id="LGHJ01000008">
    <property type="protein sequence ID" value="KPL77782.1"/>
    <property type="molecule type" value="Genomic_DNA"/>
</dbReference>
<keyword evidence="1" id="KW-1133">Transmembrane helix</keyword>
<evidence type="ECO:0000313" key="2">
    <source>
        <dbReference type="EMBL" id="KPL77782.1"/>
    </source>
</evidence>
<feature type="transmembrane region" description="Helical" evidence="1">
    <location>
        <begin position="103"/>
        <end position="128"/>
    </location>
</feature>